<sequence>MSKEGNSGEAKPQDASAPDVQADVPPKDTNAEIYENRRPKKIIRVVTVMAYLFSVSFVGILLSAYYIFLWEPPNPRLIERGRLQADPQMQFQIAIMPSEKTDLRKKGNDFFLETEVNRAYKPLLNRMPYGAYDRDDPNVNSQDTKQERLNAMLLKLRHTLVKTHAQNRNLSKHEAAISGGSNNSFIRVEKMLNSSKITENLISSELRKNITEEETRSNNTDLSPEFTDPVNMLDIESTSKATTIHESKQKRFNGGSVTDANLIVDREKENRNYKSKHNVAKLYPVRKSSNAKTNDNIINDSNHHALERNNSFKADRKFSKINIVGDMKELIKSDETNDRQLINDTRKNDSNNVHTITTSEEYAEDLTKRLLSINVSVNSLNFRRNYSINNEYPSNNRIEEITRNEVSTVSSSHNSGYIHNNPGFHQPSDDPTVVKSRPYATRNSEETQIERMTARSTTINNKQLKEMDMSTTQRQKSLLEILTETTDIEETSVELTSISTVQDYRNNFTSTINVDDNDSVT</sequence>
<keyword evidence="2" id="KW-0812">Transmembrane</keyword>
<feature type="transmembrane region" description="Helical" evidence="2">
    <location>
        <begin position="45"/>
        <end position="68"/>
    </location>
</feature>
<evidence type="ECO:0000256" key="2">
    <source>
        <dbReference type="SAM" id="Phobius"/>
    </source>
</evidence>
<keyword evidence="2" id="KW-1133">Transmembrane helix</keyword>
<protein>
    <submittedName>
        <fullName evidence="3">Uncharacterized protein</fullName>
    </submittedName>
</protein>
<evidence type="ECO:0000313" key="3">
    <source>
        <dbReference type="EMBL" id="CAL1687184.1"/>
    </source>
</evidence>
<feature type="region of interest" description="Disordered" evidence="1">
    <location>
        <begin position="1"/>
        <end position="30"/>
    </location>
</feature>
<evidence type="ECO:0000313" key="4">
    <source>
        <dbReference type="Proteomes" id="UP001497644"/>
    </source>
</evidence>
<dbReference type="InterPro" id="IPR029162">
    <property type="entry name" value="InaF-motif"/>
</dbReference>
<evidence type="ECO:0000256" key="1">
    <source>
        <dbReference type="SAM" id="MobiDB-lite"/>
    </source>
</evidence>
<accession>A0AAV2P6E9</accession>
<keyword evidence="4" id="KW-1185">Reference proteome</keyword>
<dbReference type="Pfam" id="PF15018">
    <property type="entry name" value="InaF-motif"/>
    <property type="match status" value="1"/>
</dbReference>
<name>A0AAV2P6E9_9HYME</name>
<keyword evidence="2" id="KW-0472">Membrane</keyword>
<dbReference type="AlphaFoldDB" id="A0AAV2P6E9"/>
<dbReference type="EMBL" id="OZ034830">
    <property type="protein sequence ID" value="CAL1687184.1"/>
    <property type="molecule type" value="Genomic_DNA"/>
</dbReference>
<organism evidence="3 4">
    <name type="scientific">Lasius platythorax</name>
    <dbReference type="NCBI Taxonomy" id="488582"/>
    <lineage>
        <taxon>Eukaryota</taxon>
        <taxon>Metazoa</taxon>
        <taxon>Ecdysozoa</taxon>
        <taxon>Arthropoda</taxon>
        <taxon>Hexapoda</taxon>
        <taxon>Insecta</taxon>
        <taxon>Pterygota</taxon>
        <taxon>Neoptera</taxon>
        <taxon>Endopterygota</taxon>
        <taxon>Hymenoptera</taxon>
        <taxon>Apocrita</taxon>
        <taxon>Aculeata</taxon>
        <taxon>Formicoidea</taxon>
        <taxon>Formicidae</taxon>
        <taxon>Formicinae</taxon>
        <taxon>Lasius</taxon>
        <taxon>Lasius</taxon>
    </lineage>
</organism>
<dbReference type="Proteomes" id="UP001497644">
    <property type="component" value="Chromosome 7"/>
</dbReference>
<reference evidence="3" key="1">
    <citation type="submission" date="2024-04" db="EMBL/GenBank/DDBJ databases">
        <authorList>
            <consortium name="Molecular Ecology Group"/>
        </authorList>
    </citation>
    <scope>NUCLEOTIDE SEQUENCE</scope>
</reference>
<feature type="region of interest" description="Disordered" evidence="1">
    <location>
        <begin position="421"/>
        <end position="447"/>
    </location>
</feature>
<gene>
    <name evidence="3" type="ORF">LPLAT_LOCUS12435</name>
</gene>
<proteinExistence type="predicted"/>